<dbReference type="Proteomes" id="UP000316095">
    <property type="component" value="Unassembled WGS sequence"/>
</dbReference>
<comment type="caution">
    <text evidence="1">The sequence shown here is derived from an EMBL/GenBank/DDBJ whole genome shotgun (WGS) entry which is preliminary data.</text>
</comment>
<organism evidence="1 2">
    <name type="scientific">Rubinisphaera italica</name>
    <dbReference type="NCBI Taxonomy" id="2527969"/>
    <lineage>
        <taxon>Bacteria</taxon>
        <taxon>Pseudomonadati</taxon>
        <taxon>Planctomycetota</taxon>
        <taxon>Planctomycetia</taxon>
        <taxon>Planctomycetales</taxon>
        <taxon>Planctomycetaceae</taxon>
        <taxon>Rubinisphaera</taxon>
    </lineage>
</organism>
<name>A0A5C5XEX8_9PLAN</name>
<evidence type="ECO:0000313" key="2">
    <source>
        <dbReference type="Proteomes" id="UP000316095"/>
    </source>
</evidence>
<protein>
    <submittedName>
        <fullName evidence="1">Uncharacterized protein</fullName>
    </submittedName>
</protein>
<dbReference type="AlphaFoldDB" id="A0A5C5XEX8"/>
<sequence length="142" mass="15991">MLKPSLLFSTSSLEVCVAKKIQGSEFSQDLETLQPGLIGNQTFTITRAVKEQISVSCRLPLLLPDEKWGVLLVGRLSRIPSGNNSGHNVRNVHTISRLSRFLIRQRHVEKMPRYVVAITILPGSAVTHPLKQPYALYFLLQW</sequence>
<reference evidence="1 2" key="1">
    <citation type="submission" date="2019-02" db="EMBL/GenBank/DDBJ databases">
        <title>Deep-cultivation of Planctomycetes and their phenomic and genomic characterization uncovers novel biology.</title>
        <authorList>
            <person name="Wiegand S."/>
            <person name="Jogler M."/>
            <person name="Boedeker C."/>
            <person name="Pinto D."/>
            <person name="Vollmers J."/>
            <person name="Rivas-Marin E."/>
            <person name="Kohn T."/>
            <person name="Peeters S.H."/>
            <person name="Heuer A."/>
            <person name="Rast P."/>
            <person name="Oberbeckmann S."/>
            <person name="Bunk B."/>
            <person name="Jeske O."/>
            <person name="Meyerdierks A."/>
            <person name="Storesund J.E."/>
            <person name="Kallscheuer N."/>
            <person name="Luecker S."/>
            <person name="Lage O.M."/>
            <person name="Pohl T."/>
            <person name="Merkel B.J."/>
            <person name="Hornburger P."/>
            <person name="Mueller R.-W."/>
            <person name="Bruemmer F."/>
            <person name="Labrenz M."/>
            <person name="Spormann A.M."/>
            <person name="Op Den Camp H."/>
            <person name="Overmann J."/>
            <person name="Amann R."/>
            <person name="Jetten M.S.M."/>
            <person name="Mascher T."/>
            <person name="Medema M.H."/>
            <person name="Devos D.P."/>
            <person name="Kaster A.-K."/>
            <person name="Ovreas L."/>
            <person name="Rohde M."/>
            <person name="Galperin M.Y."/>
            <person name="Jogler C."/>
        </authorList>
    </citation>
    <scope>NUCLEOTIDE SEQUENCE [LARGE SCALE GENOMIC DNA]</scope>
    <source>
        <strain evidence="1 2">Pan54</strain>
    </source>
</reference>
<accession>A0A5C5XEX8</accession>
<evidence type="ECO:0000313" key="1">
    <source>
        <dbReference type="EMBL" id="TWT60903.1"/>
    </source>
</evidence>
<proteinExistence type="predicted"/>
<keyword evidence="2" id="KW-1185">Reference proteome</keyword>
<gene>
    <name evidence="1" type="ORF">Pan54_16350</name>
</gene>
<dbReference type="EMBL" id="SJPG01000001">
    <property type="protein sequence ID" value="TWT60903.1"/>
    <property type="molecule type" value="Genomic_DNA"/>
</dbReference>